<keyword evidence="1" id="KW-1133">Transmembrane helix</keyword>
<evidence type="ECO:0000256" key="1">
    <source>
        <dbReference type="SAM" id="Phobius"/>
    </source>
</evidence>
<protein>
    <submittedName>
        <fullName evidence="2">Uncharacterized protein</fullName>
    </submittedName>
</protein>
<organism evidence="2 3">
    <name type="scientific">candidate division TA06 bacterium</name>
    <dbReference type="NCBI Taxonomy" id="2250710"/>
    <lineage>
        <taxon>Bacteria</taxon>
        <taxon>Bacteria division TA06</taxon>
    </lineage>
</organism>
<dbReference type="EMBL" id="SOIP01000258">
    <property type="protein sequence ID" value="TET81247.1"/>
    <property type="molecule type" value="Genomic_DNA"/>
</dbReference>
<dbReference type="Proteomes" id="UP000315534">
    <property type="component" value="Unassembled WGS sequence"/>
</dbReference>
<name>A0A523XPS6_UNCT6</name>
<evidence type="ECO:0000313" key="2">
    <source>
        <dbReference type="EMBL" id="TET81247.1"/>
    </source>
</evidence>
<comment type="caution">
    <text evidence="2">The sequence shown here is derived from an EMBL/GenBank/DDBJ whole genome shotgun (WGS) entry which is preliminary data.</text>
</comment>
<sequence length="90" mass="10118">MSRFAVSRAYREFAYCLCDSSPEDYLLVTGLTVAVSIACAIFSRLHGRLNLLLYKPSQVRGELGRYVERIIMMDELLSLGAKGKEAIRDV</sequence>
<proteinExistence type="predicted"/>
<keyword evidence="1" id="KW-0472">Membrane</keyword>
<feature type="transmembrane region" description="Helical" evidence="1">
    <location>
        <begin position="25"/>
        <end position="45"/>
    </location>
</feature>
<evidence type="ECO:0000313" key="3">
    <source>
        <dbReference type="Proteomes" id="UP000315534"/>
    </source>
</evidence>
<gene>
    <name evidence="2" type="ORF">E3J38_04210</name>
</gene>
<accession>A0A523XPS6</accession>
<dbReference type="AlphaFoldDB" id="A0A523XPS6"/>
<keyword evidence="1" id="KW-0812">Transmembrane</keyword>
<reference evidence="2 3" key="1">
    <citation type="submission" date="2019-03" db="EMBL/GenBank/DDBJ databases">
        <title>Metabolic potential of uncultured bacteria and archaea associated with petroleum seepage in deep-sea sediments.</title>
        <authorList>
            <person name="Dong X."/>
            <person name="Hubert C."/>
        </authorList>
    </citation>
    <scope>NUCLEOTIDE SEQUENCE [LARGE SCALE GENOMIC DNA]</scope>
    <source>
        <strain evidence="2">E29_bin36</strain>
    </source>
</reference>